<dbReference type="GO" id="GO:0045254">
    <property type="term" value="C:pyruvate dehydrogenase complex"/>
    <property type="evidence" value="ECO:0007669"/>
    <property type="project" value="InterPro"/>
</dbReference>
<dbReference type="PANTHER" id="PTHR23151:SF82">
    <property type="entry name" value="PYRUVATE DEHYDROGENASE COMPLEX PROTEIN X COMPONENT, MITOCHONDRIAL"/>
    <property type="match status" value="1"/>
</dbReference>
<dbReference type="OrthoDB" id="537444at2759"/>
<evidence type="ECO:0000256" key="1">
    <source>
        <dbReference type="ARBA" id="ARBA00007317"/>
    </source>
</evidence>
<dbReference type="InterPro" id="IPR011053">
    <property type="entry name" value="Single_hybrid_motif"/>
</dbReference>
<organism evidence="7">
    <name type="scientific">Melampsora larici-populina (strain 98AG31 / pathotype 3-4-7)</name>
    <name type="common">Poplar leaf rust fungus</name>
    <dbReference type="NCBI Taxonomy" id="747676"/>
    <lineage>
        <taxon>Eukaryota</taxon>
        <taxon>Fungi</taxon>
        <taxon>Dikarya</taxon>
        <taxon>Basidiomycota</taxon>
        <taxon>Pucciniomycotina</taxon>
        <taxon>Pucciniomycetes</taxon>
        <taxon>Pucciniales</taxon>
        <taxon>Melampsoraceae</taxon>
        <taxon>Melampsora</taxon>
    </lineage>
</organism>
<evidence type="ECO:0000313" key="7">
    <source>
        <dbReference type="Proteomes" id="UP000001072"/>
    </source>
</evidence>
<evidence type="ECO:0000256" key="2">
    <source>
        <dbReference type="ARBA" id="ARBA00022823"/>
    </source>
</evidence>
<dbReference type="PROSITE" id="PS51826">
    <property type="entry name" value="PSBD"/>
    <property type="match status" value="1"/>
</dbReference>
<evidence type="ECO:0000256" key="3">
    <source>
        <dbReference type="SAM" id="MobiDB-lite"/>
    </source>
</evidence>
<protein>
    <submittedName>
        <fullName evidence="6">Uncharacterized protein</fullName>
    </submittedName>
</protein>
<gene>
    <name evidence="6" type="ORF">MELLADRAFT_117566</name>
</gene>
<dbReference type="EMBL" id="GL883131">
    <property type="protein sequence ID" value="EGG02317.1"/>
    <property type="molecule type" value="Genomic_DNA"/>
</dbReference>
<keyword evidence="2" id="KW-0450">Lipoyl</keyword>
<dbReference type="eggNOG" id="KOG0557">
    <property type="taxonomic scope" value="Eukaryota"/>
</dbReference>
<dbReference type="SUPFAM" id="SSF51230">
    <property type="entry name" value="Single hybrid motif"/>
    <property type="match status" value="1"/>
</dbReference>
<dbReference type="Pfam" id="PF00364">
    <property type="entry name" value="Biotin_lipoyl"/>
    <property type="match status" value="1"/>
</dbReference>
<dbReference type="KEGG" id="mlr:MELLADRAFT_117566"/>
<comment type="similarity">
    <text evidence="1">Belongs to the 2-oxoacid dehydrogenase family.</text>
</comment>
<dbReference type="PANTHER" id="PTHR23151">
    <property type="entry name" value="DIHYDROLIPOAMIDE ACETYL/SUCCINYL-TRANSFERASE-RELATED"/>
    <property type="match status" value="1"/>
</dbReference>
<feature type="region of interest" description="Disordered" evidence="3">
    <location>
        <begin position="306"/>
        <end position="330"/>
    </location>
</feature>
<dbReference type="InParanoid" id="F4RYW1"/>
<dbReference type="SUPFAM" id="SSF47005">
    <property type="entry name" value="Peripheral subunit-binding domain of 2-oxo acid dehydrogenase complex"/>
    <property type="match status" value="1"/>
</dbReference>
<dbReference type="InterPro" id="IPR036625">
    <property type="entry name" value="E3-bd_dom_sf"/>
</dbReference>
<dbReference type="VEuPathDB" id="FungiDB:MELLADRAFT_117566"/>
<dbReference type="Gene3D" id="4.10.320.10">
    <property type="entry name" value="E3-binding domain"/>
    <property type="match status" value="1"/>
</dbReference>
<dbReference type="HOGENOM" id="CLU_035825_0_0_1"/>
<feature type="domain" description="Peripheral subunit-binding (PSBD)" evidence="5">
    <location>
        <begin position="182"/>
        <end position="220"/>
    </location>
</feature>
<evidence type="ECO:0000259" key="4">
    <source>
        <dbReference type="PROSITE" id="PS50968"/>
    </source>
</evidence>
<feature type="region of interest" description="Disordered" evidence="3">
    <location>
        <begin position="239"/>
        <end position="267"/>
    </location>
</feature>
<dbReference type="FunFam" id="2.40.50.100:FF:000010">
    <property type="entry name" value="Acetyltransferase component of pyruvate dehydrogenase complex"/>
    <property type="match status" value="1"/>
</dbReference>
<keyword evidence="7" id="KW-1185">Reference proteome</keyword>
<dbReference type="GO" id="GO:0006086">
    <property type="term" value="P:pyruvate decarboxylation to acetyl-CoA"/>
    <property type="evidence" value="ECO:0007669"/>
    <property type="project" value="InterPro"/>
</dbReference>
<feature type="domain" description="Lipoyl-binding" evidence="4">
    <location>
        <begin position="38"/>
        <end position="113"/>
    </location>
</feature>
<proteinExistence type="inferred from homology"/>
<feature type="compositionally biased region" description="Low complexity" evidence="3">
    <location>
        <begin position="246"/>
        <end position="255"/>
    </location>
</feature>
<accession>F4RYW1</accession>
<sequence>MITPFVLRRASCNVYGGILTRRSVAQKPFHSSTSPRAISPLRMPALSPTMESGQISKWNLDPGTAFSAGDILLTVETDKAEVDVEAQDDGYMGQHLVPARTAVKVGEVIAVLGEEAEDVNKSVEVPEAWKSTGDSSGSIKTEDSQNKIKSTGTSDGACASSSSDNKKSAAEFGNLHPTAKMPLSPAVSRLLIENQISDATEIKGTGLNGRLTKGDVLLHLGKVSSPVGSAQNMIDDDARSRALEKSSLSSATSTSDLKPQPPIDGPTLRRLITEGLALVSQSTETPIPSKPSASFSSILGDYHSMIPLSTPTSSIPPPPTRDTYLDGLSS</sequence>
<evidence type="ECO:0000313" key="6">
    <source>
        <dbReference type="EMBL" id="EGG02317.1"/>
    </source>
</evidence>
<name>F4RYW1_MELLP</name>
<reference evidence="7" key="1">
    <citation type="journal article" date="2011" name="Proc. Natl. Acad. Sci. U.S.A.">
        <title>Obligate biotrophy features unraveled by the genomic analysis of rust fungi.</title>
        <authorList>
            <person name="Duplessis S."/>
            <person name="Cuomo C.A."/>
            <person name="Lin Y.-C."/>
            <person name="Aerts A."/>
            <person name="Tisserant E."/>
            <person name="Veneault-Fourrey C."/>
            <person name="Joly D.L."/>
            <person name="Hacquard S."/>
            <person name="Amselem J."/>
            <person name="Cantarel B.L."/>
            <person name="Chiu R."/>
            <person name="Coutinho P.M."/>
            <person name="Feau N."/>
            <person name="Field M."/>
            <person name="Frey P."/>
            <person name="Gelhaye E."/>
            <person name="Goldberg J."/>
            <person name="Grabherr M.G."/>
            <person name="Kodira C.D."/>
            <person name="Kohler A."/>
            <person name="Kuees U."/>
            <person name="Lindquist E.A."/>
            <person name="Lucas S.M."/>
            <person name="Mago R."/>
            <person name="Mauceli E."/>
            <person name="Morin E."/>
            <person name="Murat C."/>
            <person name="Pangilinan J.L."/>
            <person name="Park R."/>
            <person name="Pearson M."/>
            <person name="Quesneville H."/>
            <person name="Rouhier N."/>
            <person name="Sakthikumar S."/>
            <person name="Salamov A.A."/>
            <person name="Schmutz J."/>
            <person name="Selles B."/>
            <person name="Shapiro H."/>
            <person name="Tanguay P."/>
            <person name="Tuskan G.A."/>
            <person name="Henrissat B."/>
            <person name="Van de Peer Y."/>
            <person name="Rouze P."/>
            <person name="Ellis J.G."/>
            <person name="Dodds P.N."/>
            <person name="Schein J.E."/>
            <person name="Zhong S."/>
            <person name="Hamelin R.C."/>
            <person name="Grigoriev I.V."/>
            <person name="Szabo L.J."/>
            <person name="Martin F."/>
        </authorList>
    </citation>
    <scope>NUCLEOTIDE SEQUENCE [LARGE SCALE GENOMIC DNA]</scope>
    <source>
        <strain evidence="7">98AG31 / pathotype 3-4-7</strain>
    </source>
</reference>
<feature type="region of interest" description="Disordered" evidence="3">
    <location>
        <begin position="123"/>
        <end position="170"/>
    </location>
</feature>
<dbReference type="GeneID" id="18926046"/>
<dbReference type="AlphaFoldDB" id="F4RYW1"/>
<dbReference type="RefSeq" id="XP_007414302.1">
    <property type="nucleotide sequence ID" value="XM_007414240.1"/>
</dbReference>
<evidence type="ECO:0000259" key="5">
    <source>
        <dbReference type="PROSITE" id="PS51826"/>
    </source>
</evidence>
<dbReference type="Pfam" id="PF02817">
    <property type="entry name" value="E3_binding"/>
    <property type="match status" value="1"/>
</dbReference>
<dbReference type="InterPro" id="IPR004167">
    <property type="entry name" value="PSBD"/>
</dbReference>
<dbReference type="PROSITE" id="PS50968">
    <property type="entry name" value="BIOTINYL_LIPOYL"/>
    <property type="match status" value="1"/>
</dbReference>
<dbReference type="Proteomes" id="UP000001072">
    <property type="component" value="Unassembled WGS sequence"/>
</dbReference>
<dbReference type="STRING" id="747676.F4RYW1"/>
<dbReference type="InterPro" id="IPR000089">
    <property type="entry name" value="Biotin_lipoyl"/>
</dbReference>
<dbReference type="InterPro" id="IPR045257">
    <property type="entry name" value="E2/Pdx1"/>
</dbReference>
<dbReference type="Gene3D" id="2.40.50.100">
    <property type="match status" value="1"/>
</dbReference>
<dbReference type="CDD" id="cd06849">
    <property type="entry name" value="lipoyl_domain"/>
    <property type="match status" value="1"/>
</dbReference>
<dbReference type="GO" id="GO:0004742">
    <property type="term" value="F:dihydrolipoyllysine-residue acetyltransferase activity"/>
    <property type="evidence" value="ECO:0007669"/>
    <property type="project" value="TreeGrafter"/>
</dbReference>